<dbReference type="GO" id="GO:0003824">
    <property type="term" value="F:catalytic activity"/>
    <property type="evidence" value="ECO:0007669"/>
    <property type="project" value="InterPro"/>
</dbReference>
<evidence type="ECO:0000259" key="1">
    <source>
        <dbReference type="Pfam" id="PF01507"/>
    </source>
</evidence>
<accession>A0A1C2JEB3</accession>
<dbReference type="PANTHER" id="PTHR43196:SF2">
    <property type="entry name" value="PHOSPHOADENOSINE PHOSPHOSULFATE REDUCTASE"/>
    <property type="match status" value="1"/>
</dbReference>
<dbReference type="RefSeq" id="WP_024895265.1">
    <property type="nucleotide sequence ID" value="NZ_JAWXYA010000001.1"/>
</dbReference>
<sequence length="329" mass="37255">MEALSCQHPNFADYDRIVIGFSGGKDSLACLLTVLEISQESRSKIELWHHLIDGKSGGSHFMDWPITESYCRAVAKHFGIPIYFSWKDGGFKREMLRDQTPTAKTYAETPNGLVSSGGNGPDGTRMKFPQVSANLSVRWCSAYLKIDVAASALRTDPRFEHSKTLFITGERAEESPARAKYATMEVHRADCRNGKKARHIDHWRPVHHLDEKAVWDIIQKYQINPHPAYHLGFCRTSCMKCIFGNDNQWATVHAMDPDGTESLMYYEERFGCTIHRVYPIKERIKKGTPYPTSKGSYAGIAMRDYYEEPIVLNHWELPPGAFGDSCGPS</sequence>
<dbReference type="Pfam" id="PF01507">
    <property type="entry name" value="PAPS_reduct"/>
    <property type="match status" value="1"/>
</dbReference>
<gene>
    <name evidence="2" type="ORF">A6P07_10130</name>
</gene>
<reference evidence="2 3" key="1">
    <citation type="journal article" date="2016" name="Int. J. Mol. Sci.">
        <title>Comparative genomics of the extreme acidophile Acidithiobacillus thiooxidans reveals intraspecific divergence and niche adaptation.</title>
        <authorList>
            <person name="Zhang X."/>
            <person name="Feng X."/>
            <person name="Tao J."/>
            <person name="Ma L."/>
            <person name="Xiao Y."/>
            <person name="Liang Y."/>
            <person name="Liu X."/>
            <person name="Yin H."/>
        </authorList>
    </citation>
    <scope>NUCLEOTIDE SEQUENCE [LARGE SCALE GENOMIC DNA]</scope>
    <source>
        <strain evidence="2 3">A02</strain>
    </source>
</reference>
<protein>
    <submittedName>
        <fullName evidence="2">Phosphoadenosine phosphosulfate reductase</fullName>
    </submittedName>
</protein>
<name>A0A1C2JEB3_ACITH</name>
<dbReference type="InterPro" id="IPR050128">
    <property type="entry name" value="Sulfate_adenylyltrnsfr_sub2"/>
</dbReference>
<dbReference type="Proteomes" id="UP000094893">
    <property type="component" value="Unassembled WGS sequence"/>
</dbReference>
<comment type="caution">
    <text evidence="2">The sequence shown here is derived from an EMBL/GenBank/DDBJ whole genome shotgun (WGS) entry which is preliminary data.</text>
</comment>
<dbReference type="InterPro" id="IPR014729">
    <property type="entry name" value="Rossmann-like_a/b/a_fold"/>
</dbReference>
<dbReference type="AlphaFoldDB" id="A0A1C2JEB3"/>
<evidence type="ECO:0000313" key="2">
    <source>
        <dbReference type="EMBL" id="OCX72314.1"/>
    </source>
</evidence>
<dbReference type="PANTHER" id="PTHR43196">
    <property type="entry name" value="SULFATE ADENYLYLTRANSFERASE SUBUNIT 2"/>
    <property type="match status" value="1"/>
</dbReference>
<dbReference type="InterPro" id="IPR002500">
    <property type="entry name" value="PAPS_reduct_dom"/>
</dbReference>
<dbReference type="GeneID" id="60696238"/>
<evidence type="ECO:0000313" key="3">
    <source>
        <dbReference type="Proteomes" id="UP000094893"/>
    </source>
</evidence>
<dbReference type="EMBL" id="LWSA01000145">
    <property type="protein sequence ID" value="OCX72314.1"/>
    <property type="molecule type" value="Genomic_DNA"/>
</dbReference>
<dbReference type="STRING" id="930.GCA_002079865_00386"/>
<feature type="domain" description="Phosphoadenosine phosphosulphate reductase" evidence="1">
    <location>
        <begin position="17"/>
        <end position="241"/>
    </location>
</feature>
<dbReference type="SUPFAM" id="SSF52402">
    <property type="entry name" value="Adenine nucleotide alpha hydrolases-like"/>
    <property type="match status" value="1"/>
</dbReference>
<organism evidence="2 3">
    <name type="scientific">Acidithiobacillus thiooxidans</name>
    <name type="common">Thiobacillus thiooxidans</name>
    <dbReference type="NCBI Taxonomy" id="930"/>
    <lineage>
        <taxon>Bacteria</taxon>
        <taxon>Pseudomonadati</taxon>
        <taxon>Pseudomonadota</taxon>
        <taxon>Acidithiobacillia</taxon>
        <taxon>Acidithiobacillales</taxon>
        <taxon>Acidithiobacillaceae</taxon>
        <taxon>Acidithiobacillus</taxon>
    </lineage>
</organism>
<proteinExistence type="predicted"/>
<dbReference type="Gene3D" id="3.40.50.620">
    <property type="entry name" value="HUPs"/>
    <property type="match status" value="1"/>
</dbReference>